<dbReference type="Pfam" id="PF00005">
    <property type="entry name" value="ABC_tran"/>
    <property type="match status" value="1"/>
</dbReference>
<evidence type="ECO:0000259" key="6">
    <source>
        <dbReference type="Pfam" id="PF00005"/>
    </source>
</evidence>
<protein>
    <recommendedName>
        <fullName evidence="6">ABC transporter domain-containing protein</fullName>
    </recommendedName>
</protein>
<evidence type="ECO:0000256" key="3">
    <source>
        <dbReference type="ARBA" id="ARBA00022448"/>
    </source>
</evidence>
<keyword evidence="3" id="KW-0813">Transport</keyword>
<evidence type="ECO:0000256" key="1">
    <source>
        <dbReference type="ARBA" id="ARBA00004370"/>
    </source>
</evidence>
<dbReference type="PANTHER" id="PTHR43297:SF2">
    <property type="entry name" value="DIPEPTIDE TRANSPORT ATP-BINDING PROTEIN DPPD"/>
    <property type="match status" value="1"/>
</dbReference>
<keyword evidence="4" id="KW-1003">Cell membrane</keyword>
<dbReference type="GO" id="GO:0016020">
    <property type="term" value="C:membrane"/>
    <property type="evidence" value="ECO:0007669"/>
    <property type="project" value="UniProtKB-SubCell"/>
</dbReference>
<accession>A0A1W6NZI8</accession>
<evidence type="ECO:0000313" key="8">
    <source>
        <dbReference type="Proteomes" id="UP000242447"/>
    </source>
</evidence>
<comment type="similarity">
    <text evidence="2">Belongs to the ABC transporter superfamily.</text>
</comment>
<evidence type="ECO:0000256" key="2">
    <source>
        <dbReference type="ARBA" id="ARBA00005417"/>
    </source>
</evidence>
<dbReference type="GO" id="GO:0016887">
    <property type="term" value="F:ATP hydrolysis activity"/>
    <property type="evidence" value="ECO:0007669"/>
    <property type="project" value="InterPro"/>
</dbReference>
<dbReference type="KEGG" id="kro:BVG79_01253"/>
<dbReference type="EMBL" id="CP019937">
    <property type="protein sequence ID" value="ARO14599.1"/>
    <property type="molecule type" value="Genomic_DNA"/>
</dbReference>
<name>A0A1W6NZI8_9RHOB</name>
<dbReference type="Gene3D" id="3.40.50.300">
    <property type="entry name" value="P-loop containing nucleotide triphosphate hydrolases"/>
    <property type="match status" value="1"/>
</dbReference>
<keyword evidence="5" id="KW-0472">Membrane</keyword>
<sequence>MLHESNTRPEVKEAAVAMLQMLGISASQARTKNYSHQMSGGMRQRIMIAMALSCCGALLIADEPTTALVVAVQAQILRLIWDLKTQTHTAVIFITHNRAVVAMIANRVAIMYGGHVVE</sequence>
<dbReference type="STRING" id="92947.BVG79_01253"/>
<dbReference type="InterPro" id="IPR050388">
    <property type="entry name" value="ABC_Ni/Peptide_Import"/>
</dbReference>
<dbReference type="InterPro" id="IPR003439">
    <property type="entry name" value="ABC_transporter-like_ATP-bd"/>
</dbReference>
<evidence type="ECO:0000256" key="5">
    <source>
        <dbReference type="ARBA" id="ARBA00023136"/>
    </source>
</evidence>
<evidence type="ECO:0000313" key="7">
    <source>
        <dbReference type="EMBL" id="ARO14599.1"/>
    </source>
</evidence>
<dbReference type="InterPro" id="IPR027417">
    <property type="entry name" value="P-loop_NTPase"/>
</dbReference>
<reference evidence="7 8" key="1">
    <citation type="submission" date="2017-02" db="EMBL/GenBank/DDBJ databases">
        <title>Ketogulonicigenium robustum SPU B003 Genome sequencing and assembly.</title>
        <authorList>
            <person name="Li Y."/>
            <person name="Liu L."/>
            <person name="Wang C."/>
            <person name="Zhang M."/>
            <person name="Zhang T."/>
            <person name="Zhang Y."/>
        </authorList>
    </citation>
    <scope>NUCLEOTIDE SEQUENCE [LARGE SCALE GENOMIC DNA]</scope>
    <source>
        <strain evidence="7 8">SPU_B003</strain>
    </source>
</reference>
<keyword evidence="8" id="KW-1185">Reference proteome</keyword>
<dbReference type="AlphaFoldDB" id="A0A1W6NZI8"/>
<comment type="subcellular location">
    <subcellularLocation>
        <location evidence="1">Membrane</location>
    </subcellularLocation>
</comment>
<dbReference type="GO" id="GO:0005524">
    <property type="term" value="F:ATP binding"/>
    <property type="evidence" value="ECO:0007669"/>
    <property type="project" value="InterPro"/>
</dbReference>
<gene>
    <name evidence="7" type="ORF">BVG79_01253</name>
</gene>
<dbReference type="RefSeq" id="WP_198167903.1">
    <property type="nucleotide sequence ID" value="NZ_CP019937.1"/>
</dbReference>
<organism evidence="7 8">
    <name type="scientific">Ketogulonicigenium robustum</name>
    <dbReference type="NCBI Taxonomy" id="92947"/>
    <lineage>
        <taxon>Bacteria</taxon>
        <taxon>Pseudomonadati</taxon>
        <taxon>Pseudomonadota</taxon>
        <taxon>Alphaproteobacteria</taxon>
        <taxon>Rhodobacterales</taxon>
        <taxon>Roseobacteraceae</taxon>
        <taxon>Ketogulonicigenium</taxon>
    </lineage>
</organism>
<dbReference type="SUPFAM" id="SSF52540">
    <property type="entry name" value="P-loop containing nucleoside triphosphate hydrolases"/>
    <property type="match status" value="1"/>
</dbReference>
<dbReference type="Proteomes" id="UP000242447">
    <property type="component" value="Chromosome"/>
</dbReference>
<proteinExistence type="inferred from homology"/>
<dbReference type="PANTHER" id="PTHR43297">
    <property type="entry name" value="OLIGOPEPTIDE TRANSPORT ATP-BINDING PROTEIN APPD"/>
    <property type="match status" value="1"/>
</dbReference>
<evidence type="ECO:0000256" key="4">
    <source>
        <dbReference type="ARBA" id="ARBA00022475"/>
    </source>
</evidence>
<feature type="domain" description="ABC transporter" evidence="6">
    <location>
        <begin position="11"/>
        <end position="66"/>
    </location>
</feature>